<evidence type="ECO:0000313" key="2">
    <source>
        <dbReference type="Proteomes" id="UP000799444"/>
    </source>
</evidence>
<organism evidence="1 2">
    <name type="scientific">Polyplosphaeria fusca</name>
    <dbReference type="NCBI Taxonomy" id="682080"/>
    <lineage>
        <taxon>Eukaryota</taxon>
        <taxon>Fungi</taxon>
        <taxon>Dikarya</taxon>
        <taxon>Ascomycota</taxon>
        <taxon>Pezizomycotina</taxon>
        <taxon>Dothideomycetes</taxon>
        <taxon>Pleosporomycetidae</taxon>
        <taxon>Pleosporales</taxon>
        <taxon>Tetraplosphaeriaceae</taxon>
        <taxon>Polyplosphaeria</taxon>
    </lineage>
</organism>
<reference evidence="1" key="1">
    <citation type="journal article" date="2020" name="Stud. Mycol.">
        <title>101 Dothideomycetes genomes: a test case for predicting lifestyles and emergence of pathogens.</title>
        <authorList>
            <person name="Haridas S."/>
            <person name="Albert R."/>
            <person name="Binder M."/>
            <person name="Bloem J."/>
            <person name="Labutti K."/>
            <person name="Salamov A."/>
            <person name="Andreopoulos B."/>
            <person name="Baker S."/>
            <person name="Barry K."/>
            <person name="Bills G."/>
            <person name="Bluhm B."/>
            <person name="Cannon C."/>
            <person name="Castanera R."/>
            <person name="Culley D."/>
            <person name="Daum C."/>
            <person name="Ezra D."/>
            <person name="Gonzalez J."/>
            <person name="Henrissat B."/>
            <person name="Kuo A."/>
            <person name="Liang C."/>
            <person name="Lipzen A."/>
            <person name="Lutzoni F."/>
            <person name="Magnuson J."/>
            <person name="Mondo S."/>
            <person name="Nolan M."/>
            <person name="Ohm R."/>
            <person name="Pangilinan J."/>
            <person name="Park H.-J."/>
            <person name="Ramirez L."/>
            <person name="Alfaro M."/>
            <person name="Sun H."/>
            <person name="Tritt A."/>
            <person name="Yoshinaga Y."/>
            <person name="Zwiers L.-H."/>
            <person name="Turgeon B."/>
            <person name="Goodwin S."/>
            <person name="Spatafora J."/>
            <person name="Crous P."/>
            <person name="Grigoriev I."/>
        </authorList>
    </citation>
    <scope>NUCLEOTIDE SEQUENCE</scope>
    <source>
        <strain evidence="1">CBS 125425</strain>
    </source>
</reference>
<comment type="caution">
    <text evidence="1">The sequence shown here is derived from an EMBL/GenBank/DDBJ whole genome shotgun (WGS) entry which is preliminary data.</text>
</comment>
<sequence>MAPEAIPSLASRTCSCCTVLFTGSGCVSRHPVHSCRPLDETETFFRPSRRTKVLGRAARQGRGVDKPGRWL</sequence>
<gene>
    <name evidence="1" type="ORF">EJ04DRAFT_249542</name>
</gene>
<protein>
    <submittedName>
        <fullName evidence="1">Uncharacterized protein</fullName>
    </submittedName>
</protein>
<keyword evidence="2" id="KW-1185">Reference proteome</keyword>
<evidence type="ECO:0000313" key="1">
    <source>
        <dbReference type="EMBL" id="KAF2734168.1"/>
    </source>
</evidence>
<dbReference type="AlphaFoldDB" id="A0A9P4QZQ8"/>
<dbReference type="EMBL" id="ML996151">
    <property type="protein sequence ID" value="KAF2734168.1"/>
    <property type="molecule type" value="Genomic_DNA"/>
</dbReference>
<dbReference type="Proteomes" id="UP000799444">
    <property type="component" value="Unassembled WGS sequence"/>
</dbReference>
<proteinExistence type="predicted"/>
<accession>A0A9P4QZQ8</accession>
<name>A0A9P4QZQ8_9PLEO</name>